<dbReference type="EMBL" id="PDCK01000044">
    <property type="protein sequence ID" value="PRQ24132.1"/>
    <property type="molecule type" value="Genomic_DNA"/>
</dbReference>
<proteinExistence type="predicted"/>
<organism evidence="1 2">
    <name type="scientific">Rosa chinensis</name>
    <name type="common">China rose</name>
    <dbReference type="NCBI Taxonomy" id="74649"/>
    <lineage>
        <taxon>Eukaryota</taxon>
        <taxon>Viridiplantae</taxon>
        <taxon>Streptophyta</taxon>
        <taxon>Embryophyta</taxon>
        <taxon>Tracheophyta</taxon>
        <taxon>Spermatophyta</taxon>
        <taxon>Magnoliopsida</taxon>
        <taxon>eudicotyledons</taxon>
        <taxon>Gunneridae</taxon>
        <taxon>Pentapetalae</taxon>
        <taxon>rosids</taxon>
        <taxon>fabids</taxon>
        <taxon>Rosales</taxon>
        <taxon>Rosaceae</taxon>
        <taxon>Rosoideae</taxon>
        <taxon>Rosoideae incertae sedis</taxon>
        <taxon>Rosa</taxon>
    </lineage>
</organism>
<gene>
    <name evidence="1" type="ORF">RchiOBHm_Chr6g0269031</name>
</gene>
<protein>
    <submittedName>
        <fullName evidence="1">Uncharacterized protein</fullName>
    </submittedName>
</protein>
<evidence type="ECO:0000313" key="2">
    <source>
        <dbReference type="Proteomes" id="UP000238479"/>
    </source>
</evidence>
<dbReference type="AlphaFoldDB" id="A0A2P6PQE9"/>
<evidence type="ECO:0000313" key="1">
    <source>
        <dbReference type="EMBL" id="PRQ24132.1"/>
    </source>
</evidence>
<dbReference type="Proteomes" id="UP000238479">
    <property type="component" value="Chromosome 6"/>
</dbReference>
<accession>A0A2P6PQE9</accession>
<dbReference type="Gramene" id="PRQ24132">
    <property type="protein sequence ID" value="PRQ24132"/>
    <property type="gene ID" value="RchiOBHm_Chr6g0269031"/>
</dbReference>
<keyword evidence="2" id="KW-1185">Reference proteome</keyword>
<sequence length="89" mass="10263">MVGLEKIVSLEERGNSIKKSILLEILPSQTSLHGSDTTFLPIWSFEDSYSIKWSLREIMKLTNSILQDYYVKNCQSSMSKDTAKRISRF</sequence>
<name>A0A2P6PQE9_ROSCH</name>
<comment type="caution">
    <text evidence="1">The sequence shown here is derived from an EMBL/GenBank/DDBJ whole genome shotgun (WGS) entry which is preliminary data.</text>
</comment>
<reference evidence="1 2" key="1">
    <citation type="journal article" date="2018" name="Nat. Genet.">
        <title>The Rosa genome provides new insights in the design of modern roses.</title>
        <authorList>
            <person name="Bendahmane M."/>
        </authorList>
    </citation>
    <scope>NUCLEOTIDE SEQUENCE [LARGE SCALE GENOMIC DNA]</scope>
    <source>
        <strain evidence="2">cv. Old Blush</strain>
    </source>
</reference>